<dbReference type="EMBL" id="CDSC02000460">
    <property type="protein sequence ID" value="SEI02819.1"/>
    <property type="molecule type" value="Genomic_DNA"/>
</dbReference>
<comment type="similarity">
    <text evidence="1">Belongs to the HupJ family.</text>
</comment>
<dbReference type="RefSeq" id="WP_090718074.1">
    <property type="nucleotide sequence ID" value="NZ_CAESAP020000397.1"/>
</dbReference>
<proteinExistence type="inferred from homology"/>
<organism evidence="3 5">
    <name type="scientific">Bathymodiolus azoricus thioautotrophic gill symbiont</name>
    <dbReference type="NCBI Taxonomy" id="235205"/>
    <lineage>
        <taxon>Bacteria</taxon>
        <taxon>Pseudomonadati</taxon>
        <taxon>Pseudomonadota</taxon>
        <taxon>Gammaproteobacteria</taxon>
        <taxon>sulfur-oxidizing symbionts</taxon>
    </lineage>
</organism>
<dbReference type="InterPro" id="IPR038530">
    <property type="entry name" value="NiFe-hyd_HybE_sf"/>
</dbReference>
<protein>
    <submittedName>
        <fullName evidence="3">[weak similarity to] rubredoxin</fullName>
    </submittedName>
</protein>
<dbReference type="STRING" id="235205.BAZSYMB_GCONTIG00721_2"/>
<sequence length="178" mass="20290">MNGSNIECLKSHYQYVYKHKMKDIPIVNNKLKVEVVGFVNWGEESGKQASKVGVLITPWFMNIVLLPNGIMQQKIRVGKTANILFPDGEYSFLTQLDDEFGVYLTCSLFSPMFEFKTQTQAVETATAVMGQLLQNDEFKKAEKDKKALVQKIKDDETLSKVTSRRDFLRGNKNNTQVL</sequence>
<dbReference type="OrthoDB" id="7060130at2"/>
<dbReference type="Proteomes" id="UP000198559">
    <property type="component" value="Unassembled WGS sequence"/>
</dbReference>
<accession>A0A1H6MYI7</accession>
<reference evidence="4 5" key="1">
    <citation type="submission" date="2016-06" db="EMBL/GenBank/DDBJ databases">
        <authorList>
            <person name="Petersen J."/>
            <person name="Sayavedra L."/>
        </authorList>
    </citation>
    <scope>NUCLEOTIDE SEQUENCE [LARGE SCALE GENOMIC DNA]</scope>
    <source>
        <strain evidence="5">BazSymA</strain>
        <strain evidence="4">BazSymB</strain>
    </source>
</reference>
<dbReference type="InterPro" id="IPR023994">
    <property type="entry name" value="NiFe-hyd_HybE"/>
</dbReference>
<dbReference type="NCBIfam" id="TIGR03993">
    <property type="entry name" value="hydrog_HybE"/>
    <property type="match status" value="1"/>
</dbReference>
<dbReference type="Pfam" id="PF11939">
    <property type="entry name" value="NiFe-hyd_HybE"/>
    <property type="match status" value="1"/>
</dbReference>
<reference evidence="3" key="2">
    <citation type="submission" date="2016-06" db="EMBL/GenBank/DDBJ databases">
        <authorList>
            <person name="Olsen C.W."/>
            <person name="Carey S."/>
            <person name="Hinshaw L."/>
            <person name="Karasin A.I."/>
        </authorList>
    </citation>
    <scope>NUCLEOTIDE SEQUENCE [LARGE SCALE GENOMIC DNA]</scope>
    <source>
        <strain evidence="3">BazSymA</strain>
        <strain evidence="2">BazSymB</strain>
    </source>
</reference>
<name>A0A1H6MYI7_9GAMM</name>
<evidence type="ECO:0000256" key="1">
    <source>
        <dbReference type="ARBA" id="ARBA00006532"/>
    </source>
</evidence>
<evidence type="ECO:0000313" key="3">
    <source>
        <dbReference type="EMBL" id="SEI02819.1"/>
    </source>
</evidence>
<dbReference type="Proteomes" id="UP000198988">
    <property type="component" value="Unassembled WGS sequence"/>
</dbReference>
<dbReference type="Gene3D" id="3.30.1460.40">
    <property type="entry name" value="[NiFe]-hydrogenase assembly chaperone, HybE"/>
    <property type="match status" value="1"/>
</dbReference>
<dbReference type="EMBL" id="CVUD02000172">
    <property type="protein sequence ID" value="SEH84773.1"/>
    <property type="molecule type" value="Genomic_DNA"/>
</dbReference>
<evidence type="ECO:0000313" key="5">
    <source>
        <dbReference type="Proteomes" id="UP000198988"/>
    </source>
</evidence>
<evidence type="ECO:0000313" key="2">
    <source>
        <dbReference type="EMBL" id="SEH84773.1"/>
    </source>
</evidence>
<gene>
    <name evidence="3" type="ORF">BAZSYMA_ACONTIG00015_2</name>
    <name evidence="2" type="ORF">BAZSYMB_GCONTIG00721_2</name>
</gene>
<evidence type="ECO:0000313" key="4">
    <source>
        <dbReference type="Proteomes" id="UP000198559"/>
    </source>
</evidence>
<dbReference type="AlphaFoldDB" id="A0A1H6MYI7"/>